<feature type="chain" id="PRO_5046136035" description="cathepsin X" evidence="11">
    <location>
        <begin position="19"/>
        <end position="300"/>
    </location>
</feature>
<dbReference type="SUPFAM" id="SSF54001">
    <property type="entry name" value="Cysteine proteinases"/>
    <property type="match status" value="1"/>
</dbReference>
<dbReference type="RefSeq" id="XP_065649046.1">
    <property type="nucleotide sequence ID" value="XM_065792974.1"/>
</dbReference>
<keyword evidence="9" id="KW-1015">Disulfide bond</keyword>
<comment type="catalytic activity">
    <reaction evidence="1">
        <text>Release of C-terminal amino acid residues with broad specificity, but lacks action on C-terminal proline. Shows weak endopeptidase activity.</text>
        <dbReference type="EC" id="3.4.18.1"/>
    </reaction>
</comment>
<evidence type="ECO:0000259" key="12">
    <source>
        <dbReference type="SMART" id="SM00645"/>
    </source>
</evidence>
<evidence type="ECO:0000313" key="13">
    <source>
        <dbReference type="Proteomes" id="UP001652625"/>
    </source>
</evidence>
<evidence type="ECO:0000313" key="14">
    <source>
        <dbReference type="RefSeq" id="XP_065649046.1"/>
    </source>
</evidence>
<reference evidence="14" key="1">
    <citation type="submission" date="2025-08" db="UniProtKB">
        <authorList>
            <consortium name="RefSeq"/>
        </authorList>
    </citation>
    <scope>IDENTIFICATION</scope>
</reference>
<keyword evidence="5 11" id="KW-0732">Signal</keyword>
<dbReference type="InterPro" id="IPR013128">
    <property type="entry name" value="Peptidase_C1A"/>
</dbReference>
<evidence type="ECO:0000256" key="10">
    <source>
        <dbReference type="ARBA" id="ARBA00023180"/>
    </source>
</evidence>
<comment type="similarity">
    <text evidence="2">Belongs to the peptidase C1 family.</text>
</comment>
<evidence type="ECO:0000256" key="8">
    <source>
        <dbReference type="ARBA" id="ARBA00023145"/>
    </source>
</evidence>
<protein>
    <recommendedName>
        <fullName evidence="3">cathepsin X</fullName>
        <ecNumber evidence="3">3.4.18.1</ecNumber>
    </recommendedName>
</protein>
<evidence type="ECO:0000256" key="3">
    <source>
        <dbReference type="ARBA" id="ARBA00012516"/>
    </source>
</evidence>
<evidence type="ECO:0000256" key="5">
    <source>
        <dbReference type="ARBA" id="ARBA00022729"/>
    </source>
</evidence>
<feature type="signal peptide" evidence="11">
    <location>
        <begin position="1"/>
        <end position="18"/>
    </location>
</feature>
<gene>
    <name evidence="14" type="primary">LOC100213044</name>
</gene>
<sequence>MIGFTIFSFALFQSSVCMLHVGDEPCYKPIFDKGIKEVILTSRPHETLNLNDIPKNFDWRNIDGKSYASTTRNQHIPQYCGSCWAHGTTSALADRINIMRKGAWPSAYLSVQNVLDCANAGTCHGGGMIAVYKYAYDHGIPDETCNNYQAIDQECNLFNQCGTCSTFGECYVVNNYTRFMVSEYGEVNGRENMMAEIYKRGPIACGIMATPSFDKYTGGVYTEYADPSENHIISVHGWGVDENGVEFWVGRNSWGQPWGENGWFRIVTSLYEGGKGGMYNLGIENNCAFAVPIIPKNWKV</sequence>
<keyword evidence="13" id="KW-1185">Reference proteome</keyword>
<dbReference type="Gene3D" id="3.90.70.10">
    <property type="entry name" value="Cysteine proteinases"/>
    <property type="match status" value="1"/>
</dbReference>
<keyword evidence="6" id="KW-0378">Hydrolase</keyword>
<organism evidence="13 14">
    <name type="scientific">Hydra vulgaris</name>
    <name type="common">Hydra</name>
    <name type="synonym">Hydra attenuata</name>
    <dbReference type="NCBI Taxonomy" id="6087"/>
    <lineage>
        <taxon>Eukaryota</taxon>
        <taxon>Metazoa</taxon>
        <taxon>Cnidaria</taxon>
        <taxon>Hydrozoa</taxon>
        <taxon>Hydroidolina</taxon>
        <taxon>Anthoathecata</taxon>
        <taxon>Aplanulata</taxon>
        <taxon>Hydridae</taxon>
        <taxon>Hydra</taxon>
    </lineage>
</organism>
<evidence type="ECO:0000256" key="6">
    <source>
        <dbReference type="ARBA" id="ARBA00022801"/>
    </source>
</evidence>
<dbReference type="InterPro" id="IPR025661">
    <property type="entry name" value="Pept_asp_AS"/>
</dbReference>
<accession>A0ABM4BJ47</accession>
<evidence type="ECO:0000256" key="1">
    <source>
        <dbReference type="ARBA" id="ARBA00001594"/>
    </source>
</evidence>
<proteinExistence type="inferred from homology"/>
<feature type="domain" description="Peptidase C1A papain C-terminal" evidence="12">
    <location>
        <begin position="53"/>
        <end position="291"/>
    </location>
</feature>
<dbReference type="Proteomes" id="UP001652625">
    <property type="component" value="Chromosome 03"/>
</dbReference>
<evidence type="ECO:0000256" key="9">
    <source>
        <dbReference type="ARBA" id="ARBA00023157"/>
    </source>
</evidence>
<dbReference type="SMART" id="SM00645">
    <property type="entry name" value="Pept_C1"/>
    <property type="match status" value="1"/>
</dbReference>
<dbReference type="InterPro" id="IPR038765">
    <property type="entry name" value="Papain-like_cys_pep_sf"/>
</dbReference>
<dbReference type="GeneID" id="100213044"/>
<dbReference type="CDD" id="cd02698">
    <property type="entry name" value="Peptidase_C1A_CathepsinX"/>
    <property type="match status" value="1"/>
</dbReference>
<keyword evidence="8" id="KW-0865">Zymogen</keyword>
<dbReference type="InterPro" id="IPR033157">
    <property type="entry name" value="CTSZ"/>
</dbReference>
<evidence type="ECO:0000256" key="4">
    <source>
        <dbReference type="ARBA" id="ARBA00022670"/>
    </source>
</evidence>
<evidence type="ECO:0000256" key="11">
    <source>
        <dbReference type="SAM" id="SignalP"/>
    </source>
</evidence>
<dbReference type="PROSITE" id="PS00640">
    <property type="entry name" value="THIOL_PROTEASE_ASN"/>
    <property type="match status" value="1"/>
</dbReference>
<keyword evidence="4" id="KW-0645">Protease</keyword>
<keyword evidence="7" id="KW-0788">Thiol protease</keyword>
<name>A0ABM4BJ47_HYDVU</name>
<keyword evidence="10" id="KW-0325">Glycoprotein</keyword>
<dbReference type="InterPro" id="IPR000668">
    <property type="entry name" value="Peptidase_C1A_C"/>
</dbReference>
<evidence type="ECO:0000256" key="7">
    <source>
        <dbReference type="ARBA" id="ARBA00022807"/>
    </source>
</evidence>
<dbReference type="Pfam" id="PF00112">
    <property type="entry name" value="Peptidase_C1"/>
    <property type="match status" value="1"/>
</dbReference>
<dbReference type="PANTHER" id="PTHR12411">
    <property type="entry name" value="CYSTEINE PROTEASE FAMILY C1-RELATED"/>
    <property type="match status" value="1"/>
</dbReference>
<dbReference type="EC" id="3.4.18.1" evidence="3"/>
<evidence type="ECO:0000256" key="2">
    <source>
        <dbReference type="ARBA" id="ARBA00008455"/>
    </source>
</evidence>